<sequence>MLIQLAFAVSLMTCGTVLRAGCNGKFIIFRVRVLP</sequence>
<evidence type="ECO:0000313" key="1">
    <source>
        <dbReference type="EMBL" id="MDQ0113810.1"/>
    </source>
</evidence>
<name>A0ABT9U2F8_PAEHA</name>
<protein>
    <submittedName>
        <fullName evidence="1">Uncharacterized protein</fullName>
    </submittedName>
</protein>
<dbReference type="Proteomes" id="UP001229346">
    <property type="component" value="Unassembled WGS sequence"/>
</dbReference>
<proteinExistence type="predicted"/>
<gene>
    <name evidence="1" type="ORF">J2T15_003253</name>
</gene>
<accession>A0ABT9U2F8</accession>
<dbReference type="EMBL" id="JAUSSU010000006">
    <property type="protein sequence ID" value="MDQ0113810.1"/>
    <property type="molecule type" value="Genomic_DNA"/>
</dbReference>
<evidence type="ECO:0000313" key="2">
    <source>
        <dbReference type="Proteomes" id="UP001229346"/>
    </source>
</evidence>
<comment type="caution">
    <text evidence="1">The sequence shown here is derived from an EMBL/GenBank/DDBJ whole genome shotgun (WGS) entry which is preliminary data.</text>
</comment>
<organism evidence="1 2">
    <name type="scientific">Paenibacillus harenae</name>
    <dbReference type="NCBI Taxonomy" id="306543"/>
    <lineage>
        <taxon>Bacteria</taxon>
        <taxon>Bacillati</taxon>
        <taxon>Bacillota</taxon>
        <taxon>Bacilli</taxon>
        <taxon>Bacillales</taxon>
        <taxon>Paenibacillaceae</taxon>
        <taxon>Paenibacillus</taxon>
    </lineage>
</organism>
<keyword evidence="2" id="KW-1185">Reference proteome</keyword>
<reference evidence="1 2" key="1">
    <citation type="submission" date="2023-07" db="EMBL/GenBank/DDBJ databases">
        <title>Sorghum-associated microbial communities from plants grown in Nebraska, USA.</title>
        <authorList>
            <person name="Schachtman D."/>
        </authorList>
    </citation>
    <scope>NUCLEOTIDE SEQUENCE [LARGE SCALE GENOMIC DNA]</scope>
    <source>
        <strain evidence="1 2">CC482</strain>
    </source>
</reference>